<evidence type="ECO:0000256" key="5">
    <source>
        <dbReference type="ARBA" id="ARBA00022475"/>
    </source>
</evidence>
<evidence type="ECO:0000256" key="4">
    <source>
        <dbReference type="ARBA" id="ARBA00022448"/>
    </source>
</evidence>
<dbReference type="SMART" id="SM00382">
    <property type="entry name" value="AAA"/>
    <property type="match status" value="2"/>
</dbReference>
<feature type="domain" description="ABC transmembrane type-1" evidence="18">
    <location>
        <begin position="323"/>
        <end position="605"/>
    </location>
</feature>
<feature type="transmembrane region" description="Helical" evidence="16">
    <location>
        <begin position="1198"/>
        <end position="1219"/>
    </location>
</feature>
<keyword evidence="6 16" id="KW-0812">Transmembrane</keyword>
<feature type="compositionally biased region" description="Low complexity" evidence="15">
    <location>
        <begin position="902"/>
        <end position="914"/>
    </location>
</feature>
<keyword evidence="4" id="KW-0813">Transport</keyword>
<feature type="transmembrane region" description="Helical" evidence="16">
    <location>
        <begin position="961"/>
        <end position="984"/>
    </location>
</feature>
<keyword evidence="9" id="KW-0067">ATP-binding</keyword>
<dbReference type="SUPFAM" id="SSF52540">
    <property type="entry name" value="P-loop containing nucleoside triphosphate hydrolases"/>
    <property type="match status" value="2"/>
</dbReference>
<dbReference type="InterPro" id="IPR005292">
    <property type="entry name" value="MRP"/>
</dbReference>
<evidence type="ECO:0000256" key="12">
    <source>
        <dbReference type="ARBA" id="ARBA00023136"/>
    </source>
</evidence>
<reference evidence="19 20" key="1">
    <citation type="submission" date="2023-09" db="EMBL/GenBank/DDBJ databases">
        <title>Genomes of two closely related lineages of the louse Polyplax serrata with different host specificities.</title>
        <authorList>
            <person name="Martinu J."/>
            <person name="Tarabai H."/>
            <person name="Stefka J."/>
            <person name="Hypsa V."/>
        </authorList>
    </citation>
    <scope>NUCLEOTIDE SEQUENCE [LARGE SCALE GENOMIC DNA]</scope>
    <source>
        <strain evidence="19">98ZLc_SE</strain>
    </source>
</reference>
<feature type="transmembrane region" description="Helical" evidence="16">
    <location>
        <begin position="179"/>
        <end position="199"/>
    </location>
</feature>
<dbReference type="Pfam" id="PF24357">
    <property type="entry name" value="TMD0_ABC"/>
    <property type="match status" value="1"/>
</dbReference>
<comment type="catalytic activity">
    <reaction evidence="14">
        <text>leukotriene C4(in) + ATP + H2O = leukotriene C4(out) + ADP + phosphate + H(+)</text>
        <dbReference type="Rhea" id="RHEA:38963"/>
        <dbReference type="ChEBI" id="CHEBI:15377"/>
        <dbReference type="ChEBI" id="CHEBI:15378"/>
        <dbReference type="ChEBI" id="CHEBI:30616"/>
        <dbReference type="ChEBI" id="CHEBI:43474"/>
        <dbReference type="ChEBI" id="CHEBI:57973"/>
        <dbReference type="ChEBI" id="CHEBI:456216"/>
    </reaction>
    <physiologicalReaction direction="left-to-right" evidence="14">
        <dbReference type="Rhea" id="RHEA:38964"/>
    </physiologicalReaction>
</comment>
<evidence type="ECO:0000313" key="20">
    <source>
        <dbReference type="Proteomes" id="UP001359485"/>
    </source>
</evidence>
<dbReference type="Proteomes" id="UP001359485">
    <property type="component" value="Unassembled WGS sequence"/>
</dbReference>
<evidence type="ECO:0000256" key="6">
    <source>
        <dbReference type="ARBA" id="ARBA00022692"/>
    </source>
</evidence>
<comment type="subcellular location">
    <subcellularLocation>
        <location evidence="2">Cell membrane</location>
        <topology evidence="2">Multi-pass membrane protein</topology>
    </subcellularLocation>
    <subcellularLocation>
        <location evidence="1">Vacuole membrane</location>
        <topology evidence="1">Multi-pass membrane protein</topology>
    </subcellularLocation>
</comment>
<feature type="transmembrane region" description="Helical" evidence="16">
    <location>
        <begin position="588"/>
        <end position="608"/>
    </location>
</feature>
<dbReference type="InterPro" id="IPR003593">
    <property type="entry name" value="AAA+_ATPase"/>
</dbReference>
<dbReference type="PROSITE" id="PS50893">
    <property type="entry name" value="ABC_TRANSPORTER_2"/>
    <property type="match status" value="2"/>
</dbReference>
<keyword evidence="8" id="KW-0547">Nucleotide-binding</keyword>
<dbReference type="SUPFAM" id="SSF90123">
    <property type="entry name" value="ABC transporter transmembrane region"/>
    <property type="match status" value="2"/>
</dbReference>
<dbReference type="InterPro" id="IPR027417">
    <property type="entry name" value="P-loop_NTPase"/>
</dbReference>
<dbReference type="InterPro" id="IPR003439">
    <property type="entry name" value="ABC_transporter-like_ATP-bd"/>
</dbReference>
<dbReference type="Gene3D" id="1.20.1560.10">
    <property type="entry name" value="ABC transporter type 1, transmembrane domain"/>
    <property type="match status" value="2"/>
</dbReference>
<dbReference type="PANTHER" id="PTHR24223">
    <property type="entry name" value="ATP-BINDING CASSETTE SUB-FAMILY C"/>
    <property type="match status" value="1"/>
</dbReference>
<keyword evidence="12 16" id="KW-0472">Membrane</keyword>
<dbReference type="PANTHER" id="PTHR24223:SF443">
    <property type="entry name" value="MULTIDRUG-RESISTANCE LIKE PROTEIN 1, ISOFORM I"/>
    <property type="match status" value="1"/>
</dbReference>
<feature type="transmembrane region" description="Helical" evidence="16">
    <location>
        <begin position="143"/>
        <end position="159"/>
    </location>
</feature>
<feature type="region of interest" description="Disordered" evidence="15">
    <location>
        <begin position="891"/>
        <end position="934"/>
    </location>
</feature>
<comment type="similarity">
    <text evidence="3">Belongs to the ABC transporter superfamily. ABCC family. Conjugate transporter (TC 3.A.1.208) subfamily.</text>
</comment>
<protein>
    <recommendedName>
        <fullName evidence="13">ABC-type glutathione-S-conjugate transporter</fullName>
        <ecNumber evidence="13">7.6.2.3</ecNumber>
    </recommendedName>
</protein>
<dbReference type="NCBIfam" id="TIGR00957">
    <property type="entry name" value="MRP_assoc_pro"/>
    <property type="match status" value="1"/>
</dbReference>
<evidence type="ECO:0000256" key="9">
    <source>
        <dbReference type="ARBA" id="ARBA00022840"/>
    </source>
</evidence>
<dbReference type="InterPro" id="IPR056227">
    <property type="entry name" value="TMD0_ABC"/>
</dbReference>
<feature type="transmembrane region" description="Helical" evidence="16">
    <location>
        <begin position="547"/>
        <end position="568"/>
    </location>
</feature>
<feature type="transmembrane region" description="Helical" evidence="16">
    <location>
        <begin position="434"/>
        <end position="456"/>
    </location>
</feature>
<proteinExistence type="inferred from homology"/>
<dbReference type="EMBL" id="JAWJWF010000001">
    <property type="protein sequence ID" value="KAK6640146.1"/>
    <property type="molecule type" value="Genomic_DNA"/>
</dbReference>
<dbReference type="PROSITE" id="PS50929">
    <property type="entry name" value="ABC_TM1F"/>
    <property type="match status" value="2"/>
</dbReference>
<feature type="domain" description="ABC transporter" evidence="17">
    <location>
        <begin position="1294"/>
        <end position="1528"/>
    </location>
</feature>
<dbReference type="Pfam" id="PF00005">
    <property type="entry name" value="ABC_tran"/>
    <property type="match status" value="2"/>
</dbReference>
<evidence type="ECO:0000256" key="11">
    <source>
        <dbReference type="ARBA" id="ARBA00022989"/>
    </source>
</evidence>
<dbReference type="InterPro" id="IPR050173">
    <property type="entry name" value="ABC_transporter_C-like"/>
</dbReference>
<feature type="domain" description="ABC transporter" evidence="17">
    <location>
        <begin position="637"/>
        <end position="861"/>
    </location>
</feature>
<dbReference type="CDD" id="cd18603">
    <property type="entry name" value="ABC_6TM_MRP1_2_3_6_D2_like"/>
    <property type="match status" value="1"/>
</dbReference>
<dbReference type="InterPro" id="IPR017871">
    <property type="entry name" value="ABC_transporter-like_CS"/>
</dbReference>
<keyword evidence="7" id="KW-0677">Repeat</keyword>
<dbReference type="PROSITE" id="PS00211">
    <property type="entry name" value="ABC_TRANSPORTER_1"/>
    <property type="match status" value="2"/>
</dbReference>
<evidence type="ECO:0000256" key="1">
    <source>
        <dbReference type="ARBA" id="ARBA00004128"/>
    </source>
</evidence>
<name>A0ABR1BDI3_POLSC</name>
<evidence type="ECO:0000259" key="18">
    <source>
        <dbReference type="PROSITE" id="PS50929"/>
    </source>
</evidence>
<evidence type="ECO:0000256" key="10">
    <source>
        <dbReference type="ARBA" id="ARBA00022967"/>
    </source>
</evidence>
<dbReference type="Gene3D" id="3.40.50.300">
    <property type="entry name" value="P-loop containing nucleotide triphosphate hydrolases"/>
    <property type="match status" value="2"/>
</dbReference>
<evidence type="ECO:0000256" key="13">
    <source>
        <dbReference type="ARBA" id="ARBA00024220"/>
    </source>
</evidence>
<feature type="transmembrane region" description="Helical" evidence="16">
    <location>
        <begin position="361"/>
        <end position="382"/>
    </location>
</feature>
<feature type="transmembrane region" description="Helical" evidence="16">
    <location>
        <begin position="44"/>
        <end position="63"/>
    </location>
</feature>
<feature type="transmembrane region" description="Helical" evidence="16">
    <location>
        <begin position="1113"/>
        <end position="1133"/>
    </location>
</feature>
<feature type="transmembrane region" description="Helical" evidence="16">
    <location>
        <begin position="75"/>
        <end position="93"/>
    </location>
</feature>
<dbReference type="CDD" id="cd03250">
    <property type="entry name" value="ABCC_MRP_domain1"/>
    <property type="match status" value="1"/>
</dbReference>
<feature type="domain" description="ABC transmembrane type-1" evidence="18">
    <location>
        <begin position="972"/>
        <end position="1257"/>
    </location>
</feature>
<dbReference type="InterPro" id="IPR011527">
    <property type="entry name" value="ABC1_TM_dom"/>
</dbReference>
<evidence type="ECO:0000256" key="14">
    <source>
        <dbReference type="ARBA" id="ARBA00047523"/>
    </source>
</evidence>
<dbReference type="EC" id="7.6.2.3" evidence="13"/>
<feature type="transmembrane region" description="Helical" evidence="16">
    <location>
        <begin position="105"/>
        <end position="131"/>
    </location>
</feature>
<evidence type="ECO:0000259" key="17">
    <source>
        <dbReference type="PROSITE" id="PS50893"/>
    </source>
</evidence>
<dbReference type="CDD" id="cd03244">
    <property type="entry name" value="ABCC_MRP_domain2"/>
    <property type="match status" value="1"/>
</dbReference>
<evidence type="ECO:0000256" key="16">
    <source>
        <dbReference type="SAM" id="Phobius"/>
    </source>
</evidence>
<comment type="caution">
    <text evidence="19">The sequence shown here is derived from an EMBL/GenBank/DDBJ whole genome shotgun (WGS) entry which is preliminary data.</text>
</comment>
<feature type="transmembrane region" description="Helical" evidence="16">
    <location>
        <begin position="1015"/>
        <end position="1036"/>
    </location>
</feature>
<feature type="compositionally biased region" description="Basic and acidic residues" evidence="15">
    <location>
        <begin position="891"/>
        <end position="901"/>
    </location>
</feature>
<evidence type="ECO:0000256" key="2">
    <source>
        <dbReference type="ARBA" id="ARBA00004651"/>
    </source>
</evidence>
<keyword evidence="11 16" id="KW-1133">Transmembrane helix</keyword>
<feature type="transmembrane region" description="Helical" evidence="16">
    <location>
        <begin position="310"/>
        <end position="331"/>
    </location>
</feature>
<keyword evidence="5" id="KW-1003">Cell membrane</keyword>
<feature type="transmembrane region" description="Helical" evidence="16">
    <location>
        <begin position="1090"/>
        <end position="1107"/>
    </location>
</feature>
<organism evidence="19 20">
    <name type="scientific">Polyplax serrata</name>
    <name type="common">Common mouse louse</name>
    <dbReference type="NCBI Taxonomy" id="468196"/>
    <lineage>
        <taxon>Eukaryota</taxon>
        <taxon>Metazoa</taxon>
        <taxon>Ecdysozoa</taxon>
        <taxon>Arthropoda</taxon>
        <taxon>Hexapoda</taxon>
        <taxon>Insecta</taxon>
        <taxon>Pterygota</taxon>
        <taxon>Neoptera</taxon>
        <taxon>Paraneoptera</taxon>
        <taxon>Psocodea</taxon>
        <taxon>Troctomorpha</taxon>
        <taxon>Phthiraptera</taxon>
        <taxon>Anoplura</taxon>
        <taxon>Polyplacidae</taxon>
        <taxon>Polyplax</taxon>
    </lineage>
</organism>
<sequence length="1539" mass="172445">MADSVGIQDEFGICSCCGSPFWNETLSWNTSDPDFTLCFERTTLIWGPSLFLWLFSSLEVYYLLNSKTRNVPWSVYNVTKLAITAALCLLNVSDLIREIILAKGYHFYSVCYITPLIQFSTFLLAGILIFYNRKMGMVTSATLFYFWMILSIFGVVQFRSEIKNATNGELPSYSSSYSFISYMIYYPFVVIQFLLACFADQAPTYVDDVISKENPAPEERCSALSRLTFSWFDRLIWLGYKKPLETGDLWPMNPEDTAREVVPKFDKYWGGSGKISLRSTTKRKASYLKQTGSVEFISGREETKRKDSSIVPALCKAFGPPFIFGVALKVVNDLLTFANPQLLKYLIGYIKNESDYQWKGFLFAVLMLVASVFQTLVLSQYFRRMFIVGLRIRTALISAIYRKSLKMSAVARKESTVGEIVNLMSVDAQRFMDLVIYINMIWSAPLQISLALYFLWGLLGPSVLAGVAVMIIIIPVNGFLASKMKNLQIKQMKYKDERVKLTNEVLGGMKVIKLYAWEPSFEEQILKIRGQEVTQLKNAAYYNAVSSFIWSCAPFLVSLVTFATYVLSDENNILDAKKVFVSLSYFNILRFPLSMMPVMISNLVQTSVSVKRINKFMNCDELDPDNVTHEEHESSPVLIENAEFTWERSQKSTLKNINLQVKQGQLIAIVGTVGSGKSSLISAMLGDMEKLSGRVNIRGTIAYVPQQAWIQNATLRDNILFGKALDGKLYNSVIDACALKPDLDMLPGGDQTEIGEKGINLSGGQKQRVSLARAVYYNADVYLLDDPLSAVDSHVGKHIFERTIGPEGILRHKTRVLVTHGITYLPEVDVIVVLTDGEISEIGTYRELLDKKGAFAEFLIQHLQENDVNGSDLEEIKTQLEETVGVDTFKEIQRQRSESKSDSGSIGRRASASSVTEGKNKRNNSLNTNGNGPAAKGVHGDKLIEIEKAEVGSVRWGVYSYYLKSVGITLSIATIIMNILYQVFSIGANFWLNSWTIENEATNTTGDIEKRDMYLGVYGAFGIGQAVTTMFATVFLQLGCLSAARILHGSTLHGVLRSPNSFFDVTPLGRILNRFSKDVDTLDSVLPMTIRGWLTCFFLVFGTIVVVSYSSQWFIAVIVPIGILYYFIQRFYVATSRQLKRIESVSRSPIYSHFGETVTGASTIRAYQAQQRFIDESEAKLDMNQICYYPSLIANRWLAVRLETIGSLIIFFSALFGVISKAAGNPQANLVGLSVTYAMQVTQTLNWLVRMTSDVETNIVAVERIEEYGKIAQEAEWKNPNFKPDKEWPTTGKVEFRDYQTRYREGLDLVLAGVNFTVNGGEKIGIVGRTGAGKSSLTLALFRLIESAGGKILIDDVDISTVGLHDLRGRLTIIPQDPILFSGTVRMNLDPFVQCSDQDIWKALELAHLKTFVMSQTMKLDHEITEGGDNLSVGQRQLVCLARALLRKTKILVLDEATAAVDLETDNLIQNTIRSEFSDCTVLTIAHRLNTILDYDRILVLDKGVVAEFDSPQKLMSQPESIFCKMLKDAGITTEKKKD</sequence>
<evidence type="ECO:0000313" key="19">
    <source>
        <dbReference type="EMBL" id="KAK6640146.1"/>
    </source>
</evidence>
<evidence type="ECO:0000256" key="8">
    <source>
        <dbReference type="ARBA" id="ARBA00022741"/>
    </source>
</evidence>
<dbReference type="CDD" id="cd18595">
    <property type="entry name" value="ABC_6TM_MRP1_2_3_6_D1_like"/>
    <property type="match status" value="1"/>
</dbReference>
<keyword evidence="20" id="KW-1185">Reference proteome</keyword>
<dbReference type="Pfam" id="PF00664">
    <property type="entry name" value="ABC_membrane"/>
    <property type="match status" value="2"/>
</dbReference>
<evidence type="ECO:0000256" key="3">
    <source>
        <dbReference type="ARBA" id="ARBA00009726"/>
    </source>
</evidence>
<gene>
    <name evidence="19" type="ORF">RUM44_011832</name>
</gene>
<evidence type="ECO:0000256" key="15">
    <source>
        <dbReference type="SAM" id="MobiDB-lite"/>
    </source>
</evidence>
<evidence type="ECO:0000256" key="7">
    <source>
        <dbReference type="ARBA" id="ARBA00022737"/>
    </source>
</evidence>
<keyword evidence="10" id="KW-1278">Translocase</keyword>
<accession>A0ABR1BDI3</accession>
<dbReference type="InterPro" id="IPR036640">
    <property type="entry name" value="ABC1_TM_sf"/>
</dbReference>
<feature type="transmembrane region" description="Helical" evidence="16">
    <location>
        <begin position="462"/>
        <end position="482"/>
    </location>
</feature>